<gene>
    <name evidence="5" type="ORF">GTP44_18850</name>
</gene>
<dbReference type="PANTHER" id="PTHR23026">
    <property type="entry name" value="NADPH NITROREDUCTASE"/>
    <property type="match status" value="1"/>
</dbReference>
<keyword evidence="1" id="KW-0285">Flavoprotein</keyword>
<reference evidence="5 6" key="1">
    <citation type="submission" date="2019-12" db="EMBL/GenBank/DDBJ databases">
        <title>Novel species isolated from a subtropical stream in China.</title>
        <authorList>
            <person name="Lu H."/>
        </authorList>
    </citation>
    <scope>NUCLEOTIDE SEQUENCE [LARGE SCALE GENOMIC DNA]</scope>
    <source>
        <strain evidence="5 6">FT50W</strain>
    </source>
</reference>
<dbReference type="AlphaFoldDB" id="A0A6L8MNX2"/>
<dbReference type="CDD" id="cd02062">
    <property type="entry name" value="Nitro_FMN_reductase"/>
    <property type="match status" value="1"/>
</dbReference>
<keyword evidence="3" id="KW-0560">Oxidoreductase</keyword>
<dbReference type="SUPFAM" id="SSF55469">
    <property type="entry name" value="FMN-dependent nitroreductase-like"/>
    <property type="match status" value="1"/>
</dbReference>
<evidence type="ECO:0000256" key="2">
    <source>
        <dbReference type="ARBA" id="ARBA00022643"/>
    </source>
</evidence>
<evidence type="ECO:0000256" key="3">
    <source>
        <dbReference type="ARBA" id="ARBA00023002"/>
    </source>
</evidence>
<dbReference type="InterPro" id="IPR000415">
    <property type="entry name" value="Nitroreductase-like"/>
</dbReference>
<evidence type="ECO:0000313" key="6">
    <source>
        <dbReference type="Proteomes" id="UP000474565"/>
    </source>
</evidence>
<proteinExistence type="predicted"/>
<organism evidence="5 6">
    <name type="scientific">Duganella lactea</name>
    <dbReference type="NCBI Taxonomy" id="2692173"/>
    <lineage>
        <taxon>Bacteria</taxon>
        <taxon>Pseudomonadati</taxon>
        <taxon>Pseudomonadota</taxon>
        <taxon>Betaproteobacteria</taxon>
        <taxon>Burkholderiales</taxon>
        <taxon>Oxalobacteraceae</taxon>
        <taxon>Telluria group</taxon>
        <taxon>Duganella</taxon>
    </lineage>
</organism>
<dbReference type="GO" id="GO:0016491">
    <property type="term" value="F:oxidoreductase activity"/>
    <property type="evidence" value="ECO:0007669"/>
    <property type="project" value="UniProtKB-KW"/>
</dbReference>
<feature type="domain" description="Nitroreductase" evidence="4">
    <location>
        <begin position="154"/>
        <end position="207"/>
    </location>
</feature>
<dbReference type="Gene3D" id="3.40.109.10">
    <property type="entry name" value="NADH Oxidase"/>
    <property type="match status" value="1"/>
</dbReference>
<dbReference type="Pfam" id="PF00881">
    <property type="entry name" value="Nitroreductase"/>
    <property type="match status" value="2"/>
</dbReference>
<evidence type="ECO:0000256" key="1">
    <source>
        <dbReference type="ARBA" id="ARBA00022630"/>
    </source>
</evidence>
<sequence>MYRLLKSAPQVFMEYVKDFSRYLKYSGTLDGTPAQNLLARITATYHNIEKGLSLPQPRLGFGKENLSNLIEAIHKYQRLYGPSHPVLSSAIEVLATYASYHETHNYPDYPCKREILKMLAARPQHPAQMGGTRLVTRERIMQAVSPVSEQFFLQRHSIRAFSNREVDLADIEAAIRVAQKSPVVCNRQSGAVHVIADPELIKAALDLQMGARGFSHAVNKLLVVTVDLRNFWQAGERNQGWMDGGMFAMSLIYGLHLRGLGSCCLNWSKTNRQTQQMRELLGLQQWESIIMLIAVGHIPEQVVVPFSSRKDPLLVTRVITKWQK</sequence>
<protein>
    <submittedName>
        <fullName evidence="5">Nitroreductase</fullName>
    </submittedName>
</protein>
<name>A0A6L8MNX2_9BURK</name>
<evidence type="ECO:0000313" key="5">
    <source>
        <dbReference type="EMBL" id="MYM84001.1"/>
    </source>
</evidence>
<feature type="domain" description="Nitroreductase" evidence="4">
    <location>
        <begin position="227"/>
        <end position="297"/>
    </location>
</feature>
<dbReference type="InterPro" id="IPR050627">
    <property type="entry name" value="Nitroreductase/BluB"/>
</dbReference>
<comment type="caution">
    <text evidence="5">The sequence shown here is derived from an EMBL/GenBank/DDBJ whole genome shotgun (WGS) entry which is preliminary data.</text>
</comment>
<dbReference type="RefSeq" id="WP_161020631.1">
    <property type="nucleotide sequence ID" value="NZ_WWCP01000026.1"/>
</dbReference>
<keyword evidence="2" id="KW-0288">FMN</keyword>
<dbReference type="Proteomes" id="UP000474565">
    <property type="component" value="Unassembled WGS sequence"/>
</dbReference>
<evidence type="ECO:0000259" key="4">
    <source>
        <dbReference type="Pfam" id="PF00881"/>
    </source>
</evidence>
<accession>A0A6L8MNX2</accession>
<dbReference type="InterPro" id="IPR029479">
    <property type="entry name" value="Nitroreductase"/>
</dbReference>
<dbReference type="PANTHER" id="PTHR23026:SF90">
    <property type="entry name" value="IODOTYROSINE DEIODINASE 1"/>
    <property type="match status" value="1"/>
</dbReference>
<dbReference type="EMBL" id="WWCP01000026">
    <property type="protein sequence ID" value="MYM84001.1"/>
    <property type="molecule type" value="Genomic_DNA"/>
</dbReference>